<dbReference type="EMBL" id="FZOS01000035">
    <property type="protein sequence ID" value="SNT06144.1"/>
    <property type="molecule type" value="Genomic_DNA"/>
</dbReference>
<keyword evidence="2" id="KW-1185">Reference proteome</keyword>
<name>A0A239JN07_9SPHN</name>
<organism evidence="1 2">
    <name type="scientific">Edaphosphingomonas laterariae</name>
    <dbReference type="NCBI Taxonomy" id="861865"/>
    <lineage>
        <taxon>Bacteria</taxon>
        <taxon>Pseudomonadati</taxon>
        <taxon>Pseudomonadota</taxon>
        <taxon>Alphaproteobacteria</taxon>
        <taxon>Sphingomonadales</taxon>
        <taxon>Rhizorhabdaceae</taxon>
        <taxon>Edaphosphingomonas</taxon>
    </lineage>
</organism>
<sequence>MKKDEAAPGWSITLAGNTVQLVPSHAALVQIERQTGETVFKIVNRAKSEGLSLDEIAIAVDAMRPTTDDIGERLKGSGSVPATLAAKQHARDLVPLIVDTGIMAATAAVILPLAAALTGKTTAAGQLKAE</sequence>
<dbReference type="RefSeq" id="WP_089221039.1">
    <property type="nucleotide sequence ID" value="NZ_FZOS01000035.1"/>
</dbReference>
<proteinExistence type="predicted"/>
<dbReference type="Proteomes" id="UP000198281">
    <property type="component" value="Unassembled WGS sequence"/>
</dbReference>
<evidence type="ECO:0000313" key="1">
    <source>
        <dbReference type="EMBL" id="SNT06144.1"/>
    </source>
</evidence>
<accession>A0A239JN07</accession>
<reference evidence="2" key="1">
    <citation type="submission" date="2017-06" db="EMBL/GenBank/DDBJ databases">
        <authorList>
            <person name="Varghese N."/>
            <person name="Submissions S."/>
        </authorList>
    </citation>
    <scope>NUCLEOTIDE SEQUENCE [LARGE SCALE GENOMIC DNA]</scope>
    <source>
        <strain evidence="2">LNB2</strain>
    </source>
</reference>
<protein>
    <submittedName>
        <fullName evidence="1">Uncharacterized protein</fullName>
    </submittedName>
</protein>
<evidence type="ECO:0000313" key="2">
    <source>
        <dbReference type="Proteomes" id="UP000198281"/>
    </source>
</evidence>
<gene>
    <name evidence="1" type="ORF">SAMN06295912_13542</name>
</gene>
<dbReference type="AlphaFoldDB" id="A0A239JN07"/>